<evidence type="ECO:0000313" key="1">
    <source>
        <dbReference type="EMBL" id="TGO80862.1"/>
    </source>
</evidence>
<keyword evidence="2" id="KW-1185">Reference proteome</keyword>
<reference evidence="1 2" key="1">
    <citation type="submission" date="2017-12" db="EMBL/GenBank/DDBJ databases">
        <title>Comparative genomics of Botrytis spp.</title>
        <authorList>
            <person name="Valero-Jimenez C.A."/>
            <person name="Tapia P."/>
            <person name="Veloso J."/>
            <person name="Silva-Moreno E."/>
            <person name="Staats M."/>
            <person name="Valdes J.H."/>
            <person name="Van Kan J.A.L."/>
        </authorList>
    </citation>
    <scope>NUCLEOTIDE SEQUENCE [LARGE SCALE GENOMIC DNA]</scope>
    <source>
        <strain evidence="1 2">MUCL3349</strain>
    </source>
</reference>
<evidence type="ECO:0000313" key="2">
    <source>
        <dbReference type="Proteomes" id="UP000297280"/>
    </source>
</evidence>
<dbReference type="EMBL" id="PQXO01001600">
    <property type="protein sequence ID" value="TGO80862.1"/>
    <property type="molecule type" value="Genomic_DNA"/>
</dbReference>
<sequence>MNYRLDSNIKGNSNNNLKDNSLVYKFLCQSFLYWFEVLNLMRSFINNIKTLANLRFILYNRLVIEQTSFLSYCSALIFTPEKSIVQKTFE</sequence>
<dbReference type="AlphaFoldDB" id="A0A4Z1KBG1"/>
<gene>
    <name evidence="1" type="ORF">BPOR_1610g00020</name>
</gene>
<organism evidence="1 2">
    <name type="scientific">Botrytis porri</name>
    <dbReference type="NCBI Taxonomy" id="87229"/>
    <lineage>
        <taxon>Eukaryota</taxon>
        <taxon>Fungi</taxon>
        <taxon>Dikarya</taxon>
        <taxon>Ascomycota</taxon>
        <taxon>Pezizomycotina</taxon>
        <taxon>Leotiomycetes</taxon>
        <taxon>Helotiales</taxon>
        <taxon>Sclerotiniaceae</taxon>
        <taxon>Botrytis</taxon>
    </lineage>
</organism>
<accession>A0A4Z1KBG1</accession>
<protein>
    <submittedName>
        <fullName evidence="1">Uncharacterized protein</fullName>
    </submittedName>
</protein>
<comment type="caution">
    <text evidence="1">The sequence shown here is derived from an EMBL/GenBank/DDBJ whole genome shotgun (WGS) entry which is preliminary data.</text>
</comment>
<name>A0A4Z1KBG1_9HELO</name>
<dbReference type="STRING" id="87229.A0A4Z1KBG1"/>
<proteinExistence type="predicted"/>
<dbReference type="Proteomes" id="UP000297280">
    <property type="component" value="Unassembled WGS sequence"/>
</dbReference>